<dbReference type="FunFam" id="3.40.50.2300:FF:000001">
    <property type="entry name" value="DNA-binding response regulator PhoB"/>
    <property type="match status" value="1"/>
</dbReference>
<evidence type="ECO:0000256" key="8">
    <source>
        <dbReference type="SAM" id="Coils"/>
    </source>
</evidence>
<keyword evidence="4" id="KW-0805">Transcription regulation</keyword>
<evidence type="ECO:0000313" key="11">
    <source>
        <dbReference type="EMBL" id="OAQ20323.1"/>
    </source>
</evidence>
<dbReference type="Gene3D" id="1.10.3210.10">
    <property type="entry name" value="Hypothetical protein af1432"/>
    <property type="match status" value="1"/>
</dbReference>
<dbReference type="SUPFAM" id="SSF109604">
    <property type="entry name" value="HD-domain/PDEase-like"/>
    <property type="match status" value="1"/>
</dbReference>
<dbReference type="SMART" id="SM00448">
    <property type="entry name" value="REC"/>
    <property type="match status" value="1"/>
</dbReference>
<dbReference type="InterPro" id="IPR003607">
    <property type="entry name" value="HD/PDEase_dom"/>
</dbReference>
<keyword evidence="3" id="KW-0902">Two-component regulatory system</keyword>
<organism evidence="11 12">
    <name type="scientific">Thermosulfurimonas dismutans</name>
    <dbReference type="NCBI Taxonomy" id="999894"/>
    <lineage>
        <taxon>Bacteria</taxon>
        <taxon>Pseudomonadati</taxon>
        <taxon>Thermodesulfobacteriota</taxon>
        <taxon>Thermodesulfobacteria</taxon>
        <taxon>Thermodesulfobacteriales</taxon>
        <taxon>Thermodesulfobacteriaceae</taxon>
        <taxon>Thermosulfurimonas</taxon>
    </lineage>
</organism>
<keyword evidence="6" id="KW-0804">Transcription</keyword>
<feature type="domain" description="Response regulatory" evidence="9">
    <location>
        <begin position="5"/>
        <end position="121"/>
    </location>
</feature>
<evidence type="ECO:0000259" key="9">
    <source>
        <dbReference type="PROSITE" id="PS50110"/>
    </source>
</evidence>
<evidence type="ECO:0000313" key="12">
    <source>
        <dbReference type="Proteomes" id="UP000078390"/>
    </source>
</evidence>
<evidence type="ECO:0000256" key="1">
    <source>
        <dbReference type="ARBA" id="ARBA00022553"/>
    </source>
</evidence>
<feature type="modified residue" description="4-aspartylphosphate" evidence="7">
    <location>
        <position position="54"/>
    </location>
</feature>
<dbReference type="AlphaFoldDB" id="A0A179D2W6"/>
<evidence type="ECO:0000259" key="10">
    <source>
        <dbReference type="PROSITE" id="PS51832"/>
    </source>
</evidence>
<keyword evidence="2" id="KW-0378">Hydrolase</keyword>
<evidence type="ECO:0000256" key="4">
    <source>
        <dbReference type="ARBA" id="ARBA00023015"/>
    </source>
</evidence>
<dbReference type="Pfam" id="PF00072">
    <property type="entry name" value="Response_reg"/>
    <property type="match status" value="1"/>
</dbReference>
<dbReference type="PATRIC" id="fig|999894.6.peg.1516"/>
<dbReference type="GO" id="GO:0009214">
    <property type="term" value="P:cyclic nucleotide catabolic process"/>
    <property type="evidence" value="ECO:0007669"/>
    <property type="project" value="UniProtKB-ARBA"/>
</dbReference>
<protein>
    <submittedName>
        <fullName evidence="11">Response regulator</fullName>
    </submittedName>
</protein>
<evidence type="ECO:0000256" key="7">
    <source>
        <dbReference type="PROSITE-ProRule" id="PRU00169"/>
    </source>
</evidence>
<dbReference type="GO" id="GO:0000160">
    <property type="term" value="P:phosphorelay signal transduction system"/>
    <property type="evidence" value="ECO:0007669"/>
    <property type="project" value="UniProtKB-KW"/>
</dbReference>
<reference evidence="11 12" key="1">
    <citation type="submission" date="2016-04" db="EMBL/GenBank/DDBJ databases">
        <title>Genome analysis of Thermosulfurimonas dismutans, the first thermophilic sulfur-disproportionating bacterium of the phylum Thermodesulfobacteria.</title>
        <authorList>
            <person name="Mardanov A.V."/>
            <person name="Beletsky A.V."/>
            <person name="Kadnikov V.V."/>
            <person name="Slobodkin A.I."/>
            <person name="Ravin N.V."/>
        </authorList>
    </citation>
    <scope>NUCLEOTIDE SEQUENCE [LARGE SCALE GENOMIC DNA]</scope>
    <source>
        <strain evidence="11 12">S95</strain>
    </source>
</reference>
<dbReference type="PANTHER" id="PTHR45228">
    <property type="entry name" value="CYCLIC DI-GMP PHOSPHODIESTERASE TM_0186-RELATED"/>
    <property type="match status" value="1"/>
</dbReference>
<dbReference type="FunFam" id="1.10.3210.10:FF:000018">
    <property type="entry name" value="Two-component system response regulator"/>
    <property type="match status" value="1"/>
</dbReference>
<dbReference type="Proteomes" id="UP000078390">
    <property type="component" value="Unassembled WGS sequence"/>
</dbReference>
<feature type="domain" description="HD-GYP" evidence="10">
    <location>
        <begin position="162"/>
        <end position="359"/>
    </location>
</feature>
<dbReference type="PROSITE" id="PS50110">
    <property type="entry name" value="RESPONSE_REGULATORY"/>
    <property type="match status" value="1"/>
</dbReference>
<dbReference type="CDD" id="cd17538">
    <property type="entry name" value="REC_D1_PleD-like"/>
    <property type="match status" value="1"/>
</dbReference>
<dbReference type="RefSeq" id="WP_068670955.1">
    <property type="nucleotide sequence ID" value="NZ_LWLG01000012.1"/>
</dbReference>
<sequence length="379" mass="42925">MRKPLILCVDDDATILELLCDFIKALGYNTIEARDGLEGLKLARQYLPDVILLDVMMPGLSGFEVCEKLKKDPNTEDIPVVMVTALGEIEDRVKALEVGADDFLTKPVALPELKARLKSLLEVKAHRDHLKRHKEALEREVQKKTKELQKALEALKEAHRKIKELSLEVIFRLSRAAEYRDEHTGEHIQRMAHYSAIVARRLGLNEEVVESILYAAPLHDIGKIGIPDEVLLKPGPLDEREWEIMKKHTEIGAEILKGTNSGFVRLGEIVALYHHERWDGTGYPRGLKGSEIPLAARIVAVADVFDAVTSDRPYRKALSTEEAFKIIEEGIGSHFDPKVAEVFLEAREEILKIKETFKDSETPKLYQLIKSLREKPLKK</sequence>
<evidence type="ECO:0000256" key="5">
    <source>
        <dbReference type="ARBA" id="ARBA00023125"/>
    </source>
</evidence>
<dbReference type="OrthoDB" id="9764337at2"/>
<dbReference type="GO" id="GO:0003677">
    <property type="term" value="F:DNA binding"/>
    <property type="evidence" value="ECO:0007669"/>
    <property type="project" value="UniProtKB-KW"/>
</dbReference>
<gene>
    <name evidence="11" type="ORF">TDIS_1518</name>
</gene>
<dbReference type="Gene3D" id="3.40.50.2300">
    <property type="match status" value="1"/>
</dbReference>
<dbReference type="GO" id="GO:0004112">
    <property type="term" value="F:cyclic-nucleotide phosphodiesterase activity"/>
    <property type="evidence" value="ECO:0007669"/>
    <property type="project" value="UniProtKB-ARBA"/>
</dbReference>
<dbReference type="STRING" id="999894.TDIS_1518"/>
<dbReference type="SUPFAM" id="SSF52172">
    <property type="entry name" value="CheY-like"/>
    <property type="match status" value="1"/>
</dbReference>
<comment type="caution">
    <text evidence="11">The sequence shown here is derived from an EMBL/GenBank/DDBJ whole genome shotgun (WGS) entry which is preliminary data.</text>
</comment>
<evidence type="ECO:0000256" key="3">
    <source>
        <dbReference type="ARBA" id="ARBA00023012"/>
    </source>
</evidence>
<evidence type="ECO:0000256" key="2">
    <source>
        <dbReference type="ARBA" id="ARBA00022801"/>
    </source>
</evidence>
<keyword evidence="8" id="KW-0175">Coiled coil</keyword>
<feature type="coiled-coil region" evidence="8">
    <location>
        <begin position="120"/>
        <end position="168"/>
    </location>
</feature>
<dbReference type="CDD" id="cd00077">
    <property type="entry name" value="HDc"/>
    <property type="match status" value="1"/>
</dbReference>
<dbReference type="PROSITE" id="PS51832">
    <property type="entry name" value="HD_GYP"/>
    <property type="match status" value="1"/>
</dbReference>
<dbReference type="EMBL" id="LWLG01000012">
    <property type="protein sequence ID" value="OAQ20323.1"/>
    <property type="molecule type" value="Genomic_DNA"/>
</dbReference>
<dbReference type="InterPro" id="IPR037522">
    <property type="entry name" value="HD_GYP_dom"/>
</dbReference>
<accession>A0A179D2W6</accession>
<dbReference type="InterPro" id="IPR052020">
    <property type="entry name" value="Cyclic_di-GMP/3'3'-cGAMP_PDE"/>
</dbReference>
<evidence type="ECO:0000256" key="6">
    <source>
        <dbReference type="ARBA" id="ARBA00023163"/>
    </source>
</evidence>
<name>A0A179D2W6_9BACT</name>
<proteinExistence type="predicted"/>
<keyword evidence="5" id="KW-0238">DNA-binding</keyword>
<dbReference type="InterPro" id="IPR001789">
    <property type="entry name" value="Sig_transdc_resp-reg_receiver"/>
</dbReference>
<keyword evidence="1 7" id="KW-0597">Phosphoprotein</keyword>
<keyword evidence="12" id="KW-1185">Reference proteome</keyword>
<dbReference type="Pfam" id="PF13487">
    <property type="entry name" value="HD_5"/>
    <property type="match status" value="1"/>
</dbReference>
<dbReference type="PANTHER" id="PTHR45228:SF1">
    <property type="entry name" value="CYCLIC DI-GMP PHOSPHODIESTERASE TM_0186"/>
    <property type="match status" value="1"/>
</dbReference>
<dbReference type="SMART" id="SM00471">
    <property type="entry name" value="HDc"/>
    <property type="match status" value="1"/>
</dbReference>
<dbReference type="InterPro" id="IPR011006">
    <property type="entry name" value="CheY-like_superfamily"/>
</dbReference>